<keyword evidence="3" id="KW-1185">Reference proteome</keyword>
<reference evidence="3" key="1">
    <citation type="submission" date="2014-03" db="EMBL/GenBank/DDBJ databases">
        <authorList>
            <person name="Aksoy S."/>
            <person name="Warren W."/>
            <person name="Wilson R.K."/>
        </authorList>
    </citation>
    <scope>NUCLEOTIDE SEQUENCE [LARGE SCALE GENOMIC DNA]</scope>
    <source>
        <strain evidence="3">IAEA</strain>
    </source>
</reference>
<organism evidence="2 3">
    <name type="scientific">Glossina brevipalpis</name>
    <dbReference type="NCBI Taxonomy" id="37001"/>
    <lineage>
        <taxon>Eukaryota</taxon>
        <taxon>Metazoa</taxon>
        <taxon>Ecdysozoa</taxon>
        <taxon>Arthropoda</taxon>
        <taxon>Hexapoda</taxon>
        <taxon>Insecta</taxon>
        <taxon>Pterygota</taxon>
        <taxon>Neoptera</taxon>
        <taxon>Endopterygota</taxon>
        <taxon>Diptera</taxon>
        <taxon>Brachycera</taxon>
        <taxon>Muscomorpha</taxon>
        <taxon>Hippoboscoidea</taxon>
        <taxon>Glossinidae</taxon>
        <taxon>Glossina</taxon>
    </lineage>
</organism>
<evidence type="ECO:0000256" key="1">
    <source>
        <dbReference type="SAM" id="Phobius"/>
    </source>
</evidence>
<evidence type="ECO:0000313" key="2">
    <source>
        <dbReference type="EnsemblMetazoa" id="GBRI043662-PA"/>
    </source>
</evidence>
<sequence>MCYEHWSDDCDHSPKLLSRRLPELSLWAAVHFAFVAVGVIVLAVVVMLTLVWVHATNWYTAVHLRQDQDLRRRCVSQSKIVQRILFAAKPTTDLIPQCRTLDIDVAVTIAEVGTSQRVCAIPISMQKLYQLHGNES</sequence>
<dbReference type="AlphaFoldDB" id="A0A1A9X496"/>
<dbReference type="VEuPathDB" id="VectorBase:GBRI043662"/>
<name>A0A1A9X496_9MUSC</name>
<keyword evidence="1" id="KW-1133">Transmembrane helix</keyword>
<accession>A0A1A9X496</accession>
<feature type="transmembrane region" description="Helical" evidence="1">
    <location>
        <begin position="26"/>
        <end position="53"/>
    </location>
</feature>
<evidence type="ECO:0000313" key="3">
    <source>
        <dbReference type="Proteomes" id="UP000091820"/>
    </source>
</evidence>
<protein>
    <submittedName>
        <fullName evidence="2">Uncharacterized protein</fullName>
    </submittedName>
</protein>
<keyword evidence="1" id="KW-0812">Transmembrane</keyword>
<dbReference type="EnsemblMetazoa" id="GBRI043662-RA">
    <property type="protein sequence ID" value="GBRI043662-PA"/>
    <property type="gene ID" value="GBRI043662"/>
</dbReference>
<proteinExistence type="predicted"/>
<dbReference type="Proteomes" id="UP000091820">
    <property type="component" value="Unassembled WGS sequence"/>
</dbReference>
<keyword evidence="1" id="KW-0472">Membrane</keyword>
<reference evidence="2" key="2">
    <citation type="submission" date="2020-05" db="UniProtKB">
        <authorList>
            <consortium name="EnsemblMetazoa"/>
        </authorList>
    </citation>
    <scope>IDENTIFICATION</scope>
    <source>
        <strain evidence="2">IAEA</strain>
    </source>
</reference>